<dbReference type="AlphaFoldDB" id="A0A915CW71"/>
<keyword evidence="1" id="KW-1185">Reference proteome</keyword>
<protein>
    <submittedName>
        <fullName evidence="2">Uncharacterized protein</fullName>
    </submittedName>
</protein>
<dbReference type="Proteomes" id="UP000887574">
    <property type="component" value="Unplaced"/>
</dbReference>
<name>A0A915CW71_9BILA</name>
<evidence type="ECO:0000313" key="1">
    <source>
        <dbReference type="Proteomes" id="UP000887574"/>
    </source>
</evidence>
<reference evidence="2" key="1">
    <citation type="submission" date="2022-11" db="UniProtKB">
        <authorList>
            <consortium name="WormBaseParasite"/>
        </authorList>
    </citation>
    <scope>IDENTIFICATION</scope>
</reference>
<sequence>MTNDCKSFISGSSWWNRCALQYFSLRATPTCVDFGRKSRLMGVAARQQVNT</sequence>
<proteinExistence type="predicted"/>
<organism evidence="1 2">
    <name type="scientific">Ditylenchus dipsaci</name>
    <dbReference type="NCBI Taxonomy" id="166011"/>
    <lineage>
        <taxon>Eukaryota</taxon>
        <taxon>Metazoa</taxon>
        <taxon>Ecdysozoa</taxon>
        <taxon>Nematoda</taxon>
        <taxon>Chromadorea</taxon>
        <taxon>Rhabditida</taxon>
        <taxon>Tylenchina</taxon>
        <taxon>Tylenchomorpha</taxon>
        <taxon>Sphaerularioidea</taxon>
        <taxon>Anguinidae</taxon>
        <taxon>Anguininae</taxon>
        <taxon>Ditylenchus</taxon>
    </lineage>
</organism>
<dbReference type="WBParaSite" id="jg13306">
    <property type="protein sequence ID" value="jg13306"/>
    <property type="gene ID" value="jg13306"/>
</dbReference>
<evidence type="ECO:0000313" key="2">
    <source>
        <dbReference type="WBParaSite" id="jg13306"/>
    </source>
</evidence>
<accession>A0A915CW71</accession>